<evidence type="ECO:0000256" key="2">
    <source>
        <dbReference type="ARBA" id="ARBA00022692"/>
    </source>
</evidence>
<dbReference type="RefSeq" id="WP_066811486.1">
    <property type="nucleotide sequence ID" value="NZ_CP012661.1"/>
</dbReference>
<keyword evidence="4 5" id="KW-0472">Membrane</keyword>
<organism evidence="6 7">
    <name type="scientific">Frigidibacter mobilis</name>
    <dbReference type="NCBI Taxonomy" id="1335048"/>
    <lineage>
        <taxon>Bacteria</taxon>
        <taxon>Pseudomonadati</taxon>
        <taxon>Pseudomonadota</taxon>
        <taxon>Alphaproteobacteria</taxon>
        <taxon>Rhodobacterales</taxon>
        <taxon>Paracoccaceae</taxon>
        <taxon>Frigidibacter</taxon>
    </lineage>
</organism>
<evidence type="ECO:0000313" key="6">
    <source>
        <dbReference type="EMBL" id="AMY68422.1"/>
    </source>
</evidence>
<evidence type="ECO:0000256" key="4">
    <source>
        <dbReference type="ARBA" id="ARBA00023136"/>
    </source>
</evidence>
<comment type="subcellular location">
    <subcellularLocation>
        <location evidence="1">Membrane</location>
        <topology evidence="1">Multi-pass membrane protein</topology>
    </subcellularLocation>
</comment>
<dbReference type="KEGG" id="daa:AKL17_1166"/>
<keyword evidence="2 5" id="KW-0812">Transmembrane</keyword>
<proteinExistence type="predicted"/>
<dbReference type="Proteomes" id="UP000076128">
    <property type="component" value="Chromosome"/>
</dbReference>
<dbReference type="InterPro" id="IPR059112">
    <property type="entry name" value="CysZ/EI24"/>
</dbReference>
<gene>
    <name evidence="6" type="ORF">AKL17_1166</name>
</gene>
<feature type="transmembrane region" description="Helical" evidence="5">
    <location>
        <begin position="66"/>
        <end position="87"/>
    </location>
</feature>
<sequence>MILTSFAAALGQLTDGRFLRVLMLGVGLTLALLFALYTVFITLIGWVTPDTMTLPVLGEVRWIDDLLSWGSILLMIGLSVFLMVPVASAFTGLFLDDVAEAVEAEHYPGLPPAAGTAFLDGLIDSVNFFGVLVAVNLLALVAYVFVGPFAPVLFWAVNGYLLGREYFTLVAMRRIGRQGAAVMRRRYSGRIWLAGVLMAMPLSIPVVNLLVPLLGAATFTHLYHKTRAAEAR</sequence>
<feature type="transmembrane region" description="Helical" evidence="5">
    <location>
        <begin position="191"/>
        <end position="214"/>
    </location>
</feature>
<feature type="transmembrane region" description="Helical" evidence="5">
    <location>
        <begin position="21"/>
        <end position="46"/>
    </location>
</feature>
<feature type="transmembrane region" description="Helical" evidence="5">
    <location>
        <begin position="126"/>
        <end position="146"/>
    </location>
</feature>
<dbReference type="STRING" id="1335048.AKL17_1166"/>
<dbReference type="Pfam" id="PF07264">
    <property type="entry name" value="EI24"/>
    <property type="match status" value="1"/>
</dbReference>
<evidence type="ECO:0000256" key="5">
    <source>
        <dbReference type="SAM" id="Phobius"/>
    </source>
</evidence>
<dbReference type="PATRIC" id="fig|1335048.3.peg.1205"/>
<reference evidence="6 7" key="1">
    <citation type="submission" date="2015-09" db="EMBL/GenBank/DDBJ databases">
        <title>Complete genome sequence of Defluviimonas alba cai42t isolated from an oilfield in Xinjiang.</title>
        <authorList>
            <person name="Geng S."/>
            <person name="Pan X."/>
            <person name="Wu X."/>
        </authorList>
    </citation>
    <scope>NUCLEOTIDE SEQUENCE [LARGE SCALE GENOMIC DNA]</scope>
    <source>
        <strain evidence="7">cai42</strain>
    </source>
</reference>
<feature type="transmembrane region" description="Helical" evidence="5">
    <location>
        <begin position="152"/>
        <end position="171"/>
    </location>
</feature>
<dbReference type="AlphaFoldDB" id="A0A159Z0I9"/>
<evidence type="ECO:0000256" key="1">
    <source>
        <dbReference type="ARBA" id="ARBA00004141"/>
    </source>
</evidence>
<protein>
    <recommendedName>
        <fullName evidence="8">CysZ protein</fullName>
    </recommendedName>
</protein>
<keyword evidence="7" id="KW-1185">Reference proteome</keyword>
<keyword evidence="3 5" id="KW-1133">Transmembrane helix</keyword>
<name>A0A159Z0I9_9RHOB</name>
<evidence type="ECO:0008006" key="8">
    <source>
        <dbReference type="Google" id="ProtNLM"/>
    </source>
</evidence>
<dbReference type="EMBL" id="CP012661">
    <property type="protein sequence ID" value="AMY68422.1"/>
    <property type="molecule type" value="Genomic_DNA"/>
</dbReference>
<accession>A0A159Z0I9</accession>
<evidence type="ECO:0000256" key="3">
    <source>
        <dbReference type="ARBA" id="ARBA00022989"/>
    </source>
</evidence>
<evidence type="ECO:0000313" key="7">
    <source>
        <dbReference type="Proteomes" id="UP000076128"/>
    </source>
</evidence>
<dbReference type="OrthoDB" id="5421146at2"/>